<dbReference type="Proteomes" id="UP000828390">
    <property type="component" value="Unassembled WGS sequence"/>
</dbReference>
<evidence type="ECO:0000313" key="1">
    <source>
        <dbReference type="EMBL" id="KAH3775089.1"/>
    </source>
</evidence>
<gene>
    <name evidence="1" type="ORF">DPMN_176486</name>
</gene>
<protein>
    <submittedName>
        <fullName evidence="1">Uncharacterized protein</fullName>
    </submittedName>
</protein>
<keyword evidence="2" id="KW-1185">Reference proteome</keyword>
<dbReference type="AlphaFoldDB" id="A0A9D4E700"/>
<evidence type="ECO:0000313" key="2">
    <source>
        <dbReference type="Proteomes" id="UP000828390"/>
    </source>
</evidence>
<accession>A0A9D4E700</accession>
<sequence>MQVDIDNKLVFPSIVHTNLRSDIVLWSEAVKRLIIIKLTVPWETLGNRMRGGQREEKVQVYRTSRSLQPMMLAYLVVPLRSSR</sequence>
<name>A0A9D4E700_DREPO</name>
<dbReference type="EMBL" id="JAIWYP010000009">
    <property type="protein sequence ID" value="KAH3775089.1"/>
    <property type="molecule type" value="Genomic_DNA"/>
</dbReference>
<comment type="caution">
    <text evidence="1">The sequence shown here is derived from an EMBL/GenBank/DDBJ whole genome shotgun (WGS) entry which is preliminary data.</text>
</comment>
<proteinExistence type="predicted"/>
<reference evidence="1" key="2">
    <citation type="submission" date="2020-11" db="EMBL/GenBank/DDBJ databases">
        <authorList>
            <person name="McCartney M.A."/>
            <person name="Auch B."/>
            <person name="Kono T."/>
            <person name="Mallez S."/>
            <person name="Becker A."/>
            <person name="Gohl D.M."/>
            <person name="Silverstein K.A.T."/>
            <person name="Koren S."/>
            <person name="Bechman K.B."/>
            <person name="Herman A."/>
            <person name="Abrahante J.E."/>
            <person name="Garbe J."/>
        </authorList>
    </citation>
    <scope>NUCLEOTIDE SEQUENCE</scope>
    <source>
        <strain evidence="1">Duluth1</strain>
        <tissue evidence="1">Whole animal</tissue>
    </source>
</reference>
<organism evidence="1 2">
    <name type="scientific">Dreissena polymorpha</name>
    <name type="common">Zebra mussel</name>
    <name type="synonym">Mytilus polymorpha</name>
    <dbReference type="NCBI Taxonomy" id="45954"/>
    <lineage>
        <taxon>Eukaryota</taxon>
        <taxon>Metazoa</taxon>
        <taxon>Spiralia</taxon>
        <taxon>Lophotrochozoa</taxon>
        <taxon>Mollusca</taxon>
        <taxon>Bivalvia</taxon>
        <taxon>Autobranchia</taxon>
        <taxon>Heteroconchia</taxon>
        <taxon>Euheterodonta</taxon>
        <taxon>Imparidentia</taxon>
        <taxon>Neoheterodontei</taxon>
        <taxon>Myida</taxon>
        <taxon>Dreissenoidea</taxon>
        <taxon>Dreissenidae</taxon>
        <taxon>Dreissena</taxon>
    </lineage>
</organism>
<reference evidence="1" key="1">
    <citation type="journal article" date="2019" name="bioRxiv">
        <title>The Genome of the Zebra Mussel, Dreissena polymorpha: A Resource for Invasive Species Research.</title>
        <authorList>
            <person name="McCartney M.A."/>
            <person name="Auch B."/>
            <person name="Kono T."/>
            <person name="Mallez S."/>
            <person name="Zhang Y."/>
            <person name="Obille A."/>
            <person name="Becker A."/>
            <person name="Abrahante J.E."/>
            <person name="Garbe J."/>
            <person name="Badalamenti J.P."/>
            <person name="Herman A."/>
            <person name="Mangelson H."/>
            <person name="Liachko I."/>
            <person name="Sullivan S."/>
            <person name="Sone E.D."/>
            <person name="Koren S."/>
            <person name="Silverstein K.A.T."/>
            <person name="Beckman K.B."/>
            <person name="Gohl D.M."/>
        </authorList>
    </citation>
    <scope>NUCLEOTIDE SEQUENCE</scope>
    <source>
        <strain evidence="1">Duluth1</strain>
        <tissue evidence="1">Whole animal</tissue>
    </source>
</reference>